<evidence type="ECO:0000259" key="3">
    <source>
        <dbReference type="PROSITE" id="PS51186"/>
    </source>
</evidence>
<dbReference type="GO" id="GO:0016410">
    <property type="term" value="F:N-acyltransferase activity"/>
    <property type="evidence" value="ECO:0007669"/>
    <property type="project" value="TreeGrafter"/>
</dbReference>
<dbReference type="Gene3D" id="3.40.630.30">
    <property type="match status" value="1"/>
</dbReference>
<dbReference type="EMBL" id="GL574276">
    <property type="protein sequence ID" value="ELR02249.1"/>
    <property type="molecule type" value="Genomic_DNA"/>
</dbReference>
<proteinExistence type="inferred from homology"/>
<dbReference type="HOGENOM" id="CLU_013985_12_0_1"/>
<dbReference type="CDD" id="cd04301">
    <property type="entry name" value="NAT_SF"/>
    <property type="match status" value="1"/>
</dbReference>
<dbReference type="PANTHER" id="PTHR31438:SF1">
    <property type="entry name" value="LYSINE N-ACYLTRANSFERASE C17G9.06C-RELATED"/>
    <property type="match status" value="1"/>
</dbReference>
<evidence type="ECO:0000313" key="4">
    <source>
        <dbReference type="EMBL" id="ELR02249.1"/>
    </source>
</evidence>
<accession>L8FNX0</accession>
<dbReference type="GO" id="GO:0046677">
    <property type="term" value="P:response to antibiotic"/>
    <property type="evidence" value="ECO:0007669"/>
    <property type="project" value="UniProtKB-KW"/>
</dbReference>
<keyword evidence="5" id="KW-1185">Reference proteome</keyword>
<comment type="similarity">
    <text evidence="1">Belongs to the lysine N-acyltransferase MbtK family.</text>
</comment>
<keyword evidence="2" id="KW-0046">Antibiotic resistance</keyword>
<dbReference type="InterPro" id="IPR000182">
    <property type="entry name" value="GNAT_dom"/>
</dbReference>
<feature type="domain" description="N-acetyltransferase" evidence="3">
    <location>
        <begin position="38"/>
        <end position="198"/>
    </location>
</feature>
<protein>
    <recommendedName>
        <fullName evidence="3">N-acetyltransferase domain-containing protein</fullName>
    </recommendedName>
</protein>
<dbReference type="InParanoid" id="L8FNX0"/>
<evidence type="ECO:0000256" key="1">
    <source>
        <dbReference type="ARBA" id="ARBA00009893"/>
    </source>
</evidence>
<dbReference type="SMART" id="SM01006">
    <property type="entry name" value="AlcB"/>
    <property type="match status" value="1"/>
</dbReference>
<dbReference type="Pfam" id="PF13523">
    <property type="entry name" value="Acetyltransf_8"/>
    <property type="match status" value="1"/>
</dbReference>
<dbReference type="SUPFAM" id="SSF55729">
    <property type="entry name" value="Acyl-CoA N-acyltransferases (Nat)"/>
    <property type="match status" value="1"/>
</dbReference>
<dbReference type="Proteomes" id="UP000011064">
    <property type="component" value="Unassembled WGS sequence"/>
</dbReference>
<evidence type="ECO:0000256" key="2">
    <source>
        <dbReference type="ARBA" id="ARBA00023251"/>
    </source>
</evidence>
<organism evidence="4 5">
    <name type="scientific">Pseudogymnoascus destructans (strain ATCC MYA-4855 / 20631-21)</name>
    <name type="common">Bat white-nose syndrome fungus</name>
    <name type="synonym">Geomyces destructans</name>
    <dbReference type="NCBI Taxonomy" id="658429"/>
    <lineage>
        <taxon>Eukaryota</taxon>
        <taxon>Fungi</taxon>
        <taxon>Dikarya</taxon>
        <taxon>Ascomycota</taxon>
        <taxon>Pezizomycotina</taxon>
        <taxon>Leotiomycetes</taxon>
        <taxon>Thelebolales</taxon>
        <taxon>Thelebolaceae</taxon>
        <taxon>Pseudogymnoascus</taxon>
    </lineage>
</organism>
<dbReference type="InterPro" id="IPR019432">
    <property type="entry name" value="Acyltransferase_MbtK/IucB-like"/>
</dbReference>
<gene>
    <name evidence="4" type="ORF">GMDG_08798</name>
</gene>
<dbReference type="PANTHER" id="PTHR31438">
    <property type="entry name" value="LYSINE N-ACYLTRANSFERASE C17G9.06C-RELATED"/>
    <property type="match status" value="1"/>
</dbReference>
<dbReference type="PROSITE" id="PS51186">
    <property type="entry name" value="GNAT"/>
    <property type="match status" value="1"/>
</dbReference>
<dbReference type="AlphaFoldDB" id="L8FNX0"/>
<dbReference type="InterPro" id="IPR016181">
    <property type="entry name" value="Acyl_CoA_acyltransferase"/>
</dbReference>
<name>L8FNX0_PSED2</name>
<dbReference type="GO" id="GO:0019290">
    <property type="term" value="P:siderophore biosynthetic process"/>
    <property type="evidence" value="ECO:0007669"/>
    <property type="project" value="InterPro"/>
</dbReference>
<dbReference type="VEuPathDB" id="FungiDB:GMDG_08798"/>
<reference evidence="5" key="1">
    <citation type="submission" date="2010-09" db="EMBL/GenBank/DDBJ databases">
        <title>The genome sequence of Geomyces destructans 20631-21.</title>
        <authorList>
            <consortium name="The Broad Institute Genome Sequencing Platform"/>
            <person name="Cuomo C.A."/>
            <person name="Blehert D.S."/>
            <person name="Lorch J.M."/>
            <person name="Young S.K."/>
            <person name="Zeng Q."/>
            <person name="Gargeya S."/>
            <person name="Fitzgerald M."/>
            <person name="Haas B."/>
            <person name="Abouelleil A."/>
            <person name="Alvarado L."/>
            <person name="Arachchi H.M."/>
            <person name="Berlin A."/>
            <person name="Brown A."/>
            <person name="Chapman S.B."/>
            <person name="Chen Z."/>
            <person name="Dunbar C."/>
            <person name="Freedman E."/>
            <person name="Gearin G."/>
            <person name="Gellesch M."/>
            <person name="Goldberg J."/>
            <person name="Griggs A."/>
            <person name="Gujja S."/>
            <person name="Heiman D."/>
            <person name="Howarth C."/>
            <person name="Larson L."/>
            <person name="Lui A."/>
            <person name="MacDonald P.J.P."/>
            <person name="Montmayeur A."/>
            <person name="Murphy C."/>
            <person name="Neiman D."/>
            <person name="Pearson M."/>
            <person name="Priest M."/>
            <person name="Roberts A."/>
            <person name="Saif S."/>
            <person name="Shea T."/>
            <person name="Shenoy N."/>
            <person name="Sisk P."/>
            <person name="Stolte C."/>
            <person name="Sykes S."/>
            <person name="Wortman J."/>
            <person name="Nusbaum C."/>
            <person name="Birren B."/>
        </authorList>
    </citation>
    <scope>NUCLEOTIDE SEQUENCE [LARGE SCALE GENOMIC DNA]</scope>
    <source>
        <strain evidence="5">ATCC MYA-4855 / 20631-21</strain>
    </source>
</reference>
<sequence>MRDDEVIRAADEHGLAMFGGRAVIDLVERDLMAAAPRITLKPATRADFALIRRWLARPDVQDWWGPVSATEAEVNMALASGHALCRLIEADGEPVGYAHAVDATLWGDNLPEELEPGTWDLDLFVAAEEHRGKGVGQAALALLRDEVFATTLAVAVCVFPSVKNERAVRAYEKAGFRWQRVWHDPQTGPAWFMIARRPGAPAAR</sequence>
<evidence type="ECO:0000313" key="5">
    <source>
        <dbReference type="Proteomes" id="UP000011064"/>
    </source>
</evidence>